<dbReference type="EMBL" id="JAANQT010001528">
    <property type="protein sequence ID" value="KAG1304815.1"/>
    <property type="molecule type" value="Genomic_DNA"/>
</dbReference>
<comment type="caution">
    <text evidence="2">The sequence shown here is derived from an EMBL/GenBank/DDBJ whole genome shotgun (WGS) entry which is preliminary data.</text>
</comment>
<keyword evidence="3" id="KW-1185">Reference proteome</keyword>
<protein>
    <submittedName>
        <fullName evidence="2">Uncharacterized protein</fullName>
    </submittedName>
</protein>
<proteinExistence type="predicted"/>
<name>A0A9P6X409_RHIOR</name>
<organism evidence="2 3">
    <name type="scientific">Rhizopus oryzae</name>
    <name type="common">Mucormycosis agent</name>
    <name type="synonym">Rhizopus arrhizus var. delemar</name>
    <dbReference type="NCBI Taxonomy" id="64495"/>
    <lineage>
        <taxon>Eukaryota</taxon>
        <taxon>Fungi</taxon>
        <taxon>Fungi incertae sedis</taxon>
        <taxon>Mucoromycota</taxon>
        <taxon>Mucoromycotina</taxon>
        <taxon>Mucoromycetes</taxon>
        <taxon>Mucorales</taxon>
        <taxon>Mucorineae</taxon>
        <taxon>Rhizopodaceae</taxon>
        <taxon>Rhizopus</taxon>
    </lineage>
</organism>
<feature type="compositionally biased region" description="Basic and acidic residues" evidence="1">
    <location>
        <begin position="56"/>
        <end position="77"/>
    </location>
</feature>
<feature type="region of interest" description="Disordered" evidence="1">
    <location>
        <begin position="56"/>
        <end position="95"/>
    </location>
</feature>
<dbReference type="AlphaFoldDB" id="A0A9P6X409"/>
<evidence type="ECO:0000313" key="3">
    <source>
        <dbReference type="Proteomes" id="UP000716291"/>
    </source>
</evidence>
<gene>
    <name evidence="2" type="ORF">G6F64_008890</name>
</gene>
<evidence type="ECO:0000256" key="1">
    <source>
        <dbReference type="SAM" id="MobiDB-lite"/>
    </source>
</evidence>
<accession>A0A9P6X409</accession>
<reference evidence="2" key="1">
    <citation type="journal article" date="2020" name="Microb. Genom.">
        <title>Genetic diversity of clinical and environmental Mucorales isolates obtained from an investigation of mucormycosis cases among solid organ transplant recipients.</title>
        <authorList>
            <person name="Nguyen M.H."/>
            <person name="Kaul D."/>
            <person name="Muto C."/>
            <person name="Cheng S.J."/>
            <person name="Richter R.A."/>
            <person name="Bruno V.M."/>
            <person name="Liu G."/>
            <person name="Beyhan S."/>
            <person name="Sundermann A.J."/>
            <person name="Mounaud S."/>
            <person name="Pasculle A.W."/>
            <person name="Nierman W.C."/>
            <person name="Driscoll E."/>
            <person name="Cumbie R."/>
            <person name="Clancy C.J."/>
            <person name="Dupont C.L."/>
        </authorList>
    </citation>
    <scope>NUCLEOTIDE SEQUENCE</scope>
    <source>
        <strain evidence="2">GL11</strain>
    </source>
</reference>
<dbReference type="Proteomes" id="UP000716291">
    <property type="component" value="Unassembled WGS sequence"/>
</dbReference>
<sequence length="149" mass="17560">MLEKLDMSESNLKKHIDIERTIQLRYKMITEWKAVGVDFQKIVYLLTKQDPTHIESEAEHLKPSGVTKTKEFSQPETKKRKVKTDQPAKTTVKKGAIQSRGYKPLFMPPLFTVLLSKHYILHYHDKFTFLFPATVTQFVGKTRWKQFFE</sequence>
<evidence type="ECO:0000313" key="2">
    <source>
        <dbReference type="EMBL" id="KAG1304815.1"/>
    </source>
</evidence>